<protein>
    <submittedName>
        <fullName evidence="1">Uncharacterized protein</fullName>
    </submittedName>
</protein>
<dbReference type="EMBL" id="AP026564">
    <property type="protein sequence ID" value="BDP44892.1"/>
    <property type="molecule type" value="Genomic_DNA"/>
</dbReference>
<accession>A0ABM8AM13</accession>
<gene>
    <name evidence="1" type="ORF">DAETH_48610</name>
</gene>
<dbReference type="RefSeq" id="WP_344870044.1">
    <property type="nucleotide sequence ID" value="NZ_BAABDW010000011.1"/>
</dbReference>
<sequence length="92" mass="10442">MPEEGVEFRLSPSASCPERVAIVLEGRVLGHTCGQHLAEFWAQGYRARVAQESRRRGPKGDAQARATWCRGWDRANAHELEREKREKRRGAA</sequence>
<geneLocation type="plasmid" evidence="1 2">
    <name>pDAETH-4</name>
</geneLocation>
<reference evidence="1" key="1">
    <citation type="submission" date="2022-07" db="EMBL/GenBank/DDBJ databases">
        <title>Complete Genome Sequence of the Radioresistant Bacterium Deinococcus aetherius ST0316, Isolated from the Air Dust collected in Lower Stratosphere above Japan.</title>
        <authorList>
            <person name="Satoh K."/>
            <person name="Hagiwara K."/>
            <person name="Katsumata K."/>
            <person name="Kubo A."/>
            <person name="Yokobori S."/>
            <person name="Yamagishi A."/>
            <person name="Oono Y."/>
            <person name="Narumi I."/>
        </authorList>
    </citation>
    <scope>NUCLEOTIDE SEQUENCE</scope>
    <source>
        <strain evidence="1">ST0316</strain>
        <plasmid evidence="1">pDAETH-4</plasmid>
    </source>
</reference>
<dbReference type="Proteomes" id="UP001064971">
    <property type="component" value="Plasmid pDAETH-4"/>
</dbReference>
<organism evidence="1 2">
    <name type="scientific">Deinococcus aetherius</name>
    <dbReference type="NCBI Taxonomy" id="200252"/>
    <lineage>
        <taxon>Bacteria</taxon>
        <taxon>Thermotogati</taxon>
        <taxon>Deinococcota</taxon>
        <taxon>Deinococci</taxon>
        <taxon>Deinococcales</taxon>
        <taxon>Deinococcaceae</taxon>
        <taxon>Deinococcus</taxon>
    </lineage>
</organism>
<proteinExistence type="predicted"/>
<evidence type="ECO:0000313" key="2">
    <source>
        <dbReference type="Proteomes" id="UP001064971"/>
    </source>
</evidence>
<keyword evidence="2" id="KW-1185">Reference proteome</keyword>
<evidence type="ECO:0000313" key="1">
    <source>
        <dbReference type="EMBL" id="BDP44892.1"/>
    </source>
</evidence>
<name>A0ABM8AM13_9DEIO</name>
<keyword evidence="1" id="KW-0614">Plasmid</keyword>